<evidence type="ECO:0000313" key="1">
    <source>
        <dbReference type="EMBL" id="CAB4136228.1"/>
    </source>
</evidence>
<reference evidence="1" key="1">
    <citation type="submission" date="2020-04" db="EMBL/GenBank/DDBJ databases">
        <authorList>
            <person name="Chiriac C."/>
            <person name="Salcher M."/>
            <person name="Ghai R."/>
            <person name="Kavagutti S V."/>
        </authorList>
    </citation>
    <scope>NUCLEOTIDE SEQUENCE</scope>
</reference>
<organism evidence="1">
    <name type="scientific">uncultured Caudovirales phage</name>
    <dbReference type="NCBI Taxonomy" id="2100421"/>
    <lineage>
        <taxon>Viruses</taxon>
        <taxon>Duplodnaviria</taxon>
        <taxon>Heunggongvirae</taxon>
        <taxon>Uroviricota</taxon>
        <taxon>Caudoviricetes</taxon>
        <taxon>Peduoviridae</taxon>
        <taxon>Maltschvirus</taxon>
        <taxon>Maltschvirus maltsch</taxon>
    </lineage>
</organism>
<accession>A0A6J5LPJ4</accession>
<gene>
    <name evidence="1" type="ORF">UFOVP298_35</name>
    <name evidence="2" type="ORF">UFOVP572_4</name>
</gene>
<sequence length="107" mass="12119">MISIPENLVGELEKELRNGWERNKVQAKVEAKQIAKFNKERHKSVEGLGQKIATIPGTAYHFWGQKLGYGCWNDKAFMDEFLRDNPECKVNSGGVKEISVGWTPPSK</sequence>
<protein>
    <submittedName>
        <fullName evidence="1">Uncharacterized protein</fullName>
    </submittedName>
</protein>
<evidence type="ECO:0000313" key="2">
    <source>
        <dbReference type="EMBL" id="CAB4150577.1"/>
    </source>
</evidence>
<name>A0A6J5LPJ4_9CAUD</name>
<dbReference type="EMBL" id="LR796309">
    <property type="protein sequence ID" value="CAB4136228.1"/>
    <property type="molecule type" value="Genomic_DNA"/>
</dbReference>
<dbReference type="EMBL" id="LR796552">
    <property type="protein sequence ID" value="CAB4150577.1"/>
    <property type="molecule type" value="Genomic_DNA"/>
</dbReference>
<proteinExistence type="predicted"/>